<sequence>MPPGVGGGGEQRSPPAICLRDLAEDAPSNSPSPFPATKMKKQEHATSLPTAPGGCTERDHSPSTGNRVCDKDAPSFPSTEVASESKQEQEQQSFGSLPEGPLVEILSRVPYRSLCRFKCVSKPWLALCSDPDIRKSCPQTLSGFFYDDRGRFRFRNLSGKGSPLVDASLPFWLGIYDCFTVEQCCGSLLLCRCLESRHKEDEFDYVVCNPMTGQWTVLPPVIWVDQEEGDIVCFEPIMDIFLGFDAAAPSRFVVFVPMTNISCEFSEMAIYSSETGRWTPVQSEWGYKTILVGNSECVFMNGIMHLSTHYCTIVTVDTEGKVWREINMPDDLPSCSGLPSIGQSQGRLFMWQVDNDNDRQLYVWVLEDYAGANWTLKHTVNVSELFGRQRGEDDMSYKGFALHPDCNLIFIADDEETAVSYDMDNQQVHVICTDPEFQDVLPYTPCFAEWSSDDDDGDCSSDDDDGDWYSDDDDGDCSSDDH</sequence>
<dbReference type="EnsemblPlants" id="AVESA.00010b.r2.7AG1194910.1">
    <property type="protein sequence ID" value="AVESA.00010b.r2.7AG1194910.1.CDS"/>
    <property type="gene ID" value="AVESA.00010b.r2.7AG1194910"/>
</dbReference>
<reference evidence="1" key="2">
    <citation type="submission" date="2025-09" db="UniProtKB">
        <authorList>
            <consortium name="EnsemblPlants"/>
        </authorList>
    </citation>
    <scope>IDENTIFICATION</scope>
</reference>
<name>A0ACD5ZRF0_AVESA</name>
<evidence type="ECO:0000313" key="1">
    <source>
        <dbReference type="EnsemblPlants" id="AVESA.00010b.r2.7AG1194910.1.CDS"/>
    </source>
</evidence>
<reference evidence="1" key="1">
    <citation type="submission" date="2021-05" db="EMBL/GenBank/DDBJ databases">
        <authorList>
            <person name="Scholz U."/>
            <person name="Mascher M."/>
            <person name="Fiebig A."/>
        </authorList>
    </citation>
    <scope>NUCLEOTIDE SEQUENCE [LARGE SCALE GENOMIC DNA]</scope>
</reference>
<proteinExistence type="predicted"/>
<keyword evidence="2" id="KW-1185">Reference proteome</keyword>
<protein>
    <submittedName>
        <fullName evidence="1">Uncharacterized protein</fullName>
    </submittedName>
</protein>
<dbReference type="Proteomes" id="UP001732700">
    <property type="component" value="Chromosome 7A"/>
</dbReference>
<accession>A0ACD5ZRF0</accession>
<evidence type="ECO:0000313" key="2">
    <source>
        <dbReference type="Proteomes" id="UP001732700"/>
    </source>
</evidence>
<organism evidence="1 2">
    <name type="scientific">Avena sativa</name>
    <name type="common">Oat</name>
    <dbReference type="NCBI Taxonomy" id="4498"/>
    <lineage>
        <taxon>Eukaryota</taxon>
        <taxon>Viridiplantae</taxon>
        <taxon>Streptophyta</taxon>
        <taxon>Embryophyta</taxon>
        <taxon>Tracheophyta</taxon>
        <taxon>Spermatophyta</taxon>
        <taxon>Magnoliopsida</taxon>
        <taxon>Liliopsida</taxon>
        <taxon>Poales</taxon>
        <taxon>Poaceae</taxon>
        <taxon>BOP clade</taxon>
        <taxon>Pooideae</taxon>
        <taxon>Poodae</taxon>
        <taxon>Poeae</taxon>
        <taxon>Poeae Chloroplast Group 1 (Aveneae type)</taxon>
        <taxon>Aveninae</taxon>
        <taxon>Avena</taxon>
    </lineage>
</organism>